<sequence>MHVLGNLRHKVDSISVIILNFSQDSVQDLHNLMLYRVRTFYININNASTLQ</sequence>
<dbReference type="EMBL" id="GBXM01104351">
    <property type="protein sequence ID" value="JAH04226.1"/>
    <property type="molecule type" value="Transcribed_RNA"/>
</dbReference>
<reference evidence="1" key="1">
    <citation type="submission" date="2014-11" db="EMBL/GenBank/DDBJ databases">
        <authorList>
            <person name="Amaro Gonzalez C."/>
        </authorList>
    </citation>
    <scope>NUCLEOTIDE SEQUENCE</scope>
</reference>
<reference evidence="1" key="2">
    <citation type="journal article" date="2015" name="Fish Shellfish Immunol.">
        <title>Early steps in the European eel (Anguilla anguilla)-Vibrio vulnificus interaction in the gills: Role of the RtxA13 toxin.</title>
        <authorList>
            <person name="Callol A."/>
            <person name="Pajuelo D."/>
            <person name="Ebbesson L."/>
            <person name="Teles M."/>
            <person name="MacKenzie S."/>
            <person name="Amaro C."/>
        </authorList>
    </citation>
    <scope>NUCLEOTIDE SEQUENCE</scope>
</reference>
<dbReference type="AlphaFoldDB" id="A0A0E9PI10"/>
<proteinExistence type="predicted"/>
<protein>
    <submittedName>
        <fullName evidence="1">Uncharacterized protein</fullName>
    </submittedName>
</protein>
<accession>A0A0E9PI10</accession>
<organism evidence="1">
    <name type="scientific">Anguilla anguilla</name>
    <name type="common">European freshwater eel</name>
    <name type="synonym">Muraena anguilla</name>
    <dbReference type="NCBI Taxonomy" id="7936"/>
    <lineage>
        <taxon>Eukaryota</taxon>
        <taxon>Metazoa</taxon>
        <taxon>Chordata</taxon>
        <taxon>Craniata</taxon>
        <taxon>Vertebrata</taxon>
        <taxon>Euteleostomi</taxon>
        <taxon>Actinopterygii</taxon>
        <taxon>Neopterygii</taxon>
        <taxon>Teleostei</taxon>
        <taxon>Anguilliformes</taxon>
        <taxon>Anguillidae</taxon>
        <taxon>Anguilla</taxon>
    </lineage>
</organism>
<name>A0A0E9PI10_ANGAN</name>
<evidence type="ECO:0000313" key="1">
    <source>
        <dbReference type="EMBL" id="JAH04226.1"/>
    </source>
</evidence>